<dbReference type="Proteomes" id="UP001054889">
    <property type="component" value="Unassembled WGS sequence"/>
</dbReference>
<dbReference type="Gene3D" id="3.30.40.10">
    <property type="entry name" value="Zinc/RING finger domain, C3HC4 (zinc finger)"/>
    <property type="match status" value="1"/>
</dbReference>
<evidence type="ECO:0000259" key="12">
    <source>
        <dbReference type="PROSITE" id="PS51698"/>
    </source>
</evidence>
<evidence type="ECO:0000256" key="7">
    <source>
        <dbReference type="ARBA" id="ARBA00022490"/>
    </source>
</evidence>
<keyword evidence="11" id="KW-0175">Coiled coil</keyword>
<protein>
    <recommendedName>
        <fullName evidence="6">RING-type E3 ubiquitin transferase</fullName>
        <ecNumber evidence="6">2.3.2.27</ecNumber>
    </recommendedName>
</protein>
<dbReference type="PANTHER" id="PTHR13931:SF2">
    <property type="entry name" value="UBIQUITIN CONJUGATION FACTOR E4 B"/>
    <property type="match status" value="1"/>
</dbReference>
<dbReference type="FunFam" id="3.30.40.10:FF:000055">
    <property type="entry name" value="Ubiquitin conjugation factor e4 a"/>
    <property type="match status" value="1"/>
</dbReference>
<dbReference type="GO" id="GO:0000209">
    <property type="term" value="P:protein polyubiquitination"/>
    <property type="evidence" value="ECO:0007669"/>
    <property type="project" value="TreeGrafter"/>
</dbReference>
<dbReference type="GO" id="GO:0036503">
    <property type="term" value="P:ERAD pathway"/>
    <property type="evidence" value="ECO:0007669"/>
    <property type="project" value="InterPro"/>
</dbReference>
<dbReference type="GO" id="GO:0006511">
    <property type="term" value="P:ubiquitin-dependent protein catabolic process"/>
    <property type="evidence" value="ECO:0007669"/>
    <property type="project" value="InterPro"/>
</dbReference>
<dbReference type="SUPFAM" id="SSF57850">
    <property type="entry name" value="RING/U-box"/>
    <property type="match status" value="1"/>
</dbReference>
<organism evidence="13 14">
    <name type="scientific">Eleusine coracana subsp. coracana</name>
    <dbReference type="NCBI Taxonomy" id="191504"/>
    <lineage>
        <taxon>Eukaryota</taxon>
        <taxon>Viridiplantae</taxon>
        <taxon>Streptophyta</taxon>
        <taxon>Embryophyta</taxon>
        <taxon>Tracheophyta</taxon>
        <taxon>Spermatophyta</taxon>
        <taxon>Magnoliopsida</taxon>
        <taxon>Liliopsida</taxon>
        <taxon>Poales</taxon>
        <taxon>Poaceae</taxon>
        <taxon>PACMAD clade</taxon>
        <taxon>Chloridoideae</taxon>
        <taxon>Cynodonteae</taxon>
        <taxon>Eleusininae</taxon>
        <taxon>Eleusine</taxon>
    </lineage>
</organism>
<dbReference type="EMBL" id="BQKI01000024">
    <property type="protein sequence ID" value="GJN12753.1"/>
    <property type="molecule type" value="Genomic_DNA"/>
</dbReference>
<evidence type="ECO:0000313" key="14">
    <source>
        <dbReference type="Proteomes" id="UP001054889"/>
    </source>
</evidence>
<sequence>MASPSPARPQRTPDEVEDIILRKILLVALTPPANPSPAVAYLELTAAELLSESRPLLALRETAERLLIDRLSLPDPPAGSSSPFASLVAAFRRAADESRKISTIRDAAVRARLADSIAHLRGLILSYARIVVGNPDTFPSPPNAPHPAAELLVFLLADAADPLDPTPAPGSPPPPGFIDELLGSTDYETVEPAMVELYERLRQSVEKESALGDFQRPLRVLRRLVAIPNCAKALVNHPKWIPKNQIMLIGEGRVMELSSVLGAFFHVSAIRDREFASKPDVGQQCFSEASSRRPADLLSSFTTLKSVMNGLYDGLKDVFLILLKNLDTREKVLQYIAELINKNAARSGMQVDPLKCASSGMFVNLSAVMLRLCEPFLDNMESKKNKIDVNYLFCNHRIDFKYEDDLESNRAMRDRGGGSPQLDQDIKRLEKMVEMLSQEKLCYEAQILRDDFLNFIIMFMSSSSYIKNPYLRAKMVEVLNCWTPQRSGMNSTASLFEGHQLCLDYLVRNLLKLYVDIEFTGSHTQFFDKFNIRHNIAELLEYLWDVPSHRNAWRQIAKEEEKGVYLNFLNFLINDSIYLLDESLNKILELKEIEAEMANTVEWERRPSQEREERLRVFHQWENVVRFDMKLANEDVGMLAFTSEQIPAPFLIPEMVERVASMLNYFLLQLAGPQRKSLTVKDPEKYEFKPKQLLKQIATIYVHISRGDKDGIFPAAISKDGRSYNDQLFTSAANILWKIGGDPQIIQEFVQLASKVKSAAAEALDAEAVLGDIPDEFLDPIQYTLMKDPVILPSSKVTIDRPVIIRHLLSDSTDPFNRSHLTQDMLIPNTELKAQIEEL</sequence>
<comment type="pathway">
    <text evidence="4">Protein modification; protein ubiquitination.</text>
</comment>
<comment type="caution">
    <text evidence="13">The sequence shown here is derived from an EMBL/GenBank/DDBJ whole genome shotgun (WGS) entry which is preliminary data.</text>
</comment>
<evidence type="ECO:0000256" key="8">
    <source>
        <dbReference type="ARBA" id="ARBA00022679"/>
    </source>
</evidence>
<evidence type="ECO:0000256" key="4">
    <source>
        <dbReference type="ARBA" id="ARBA00004906"/>
    </source>
</evidence>
<feature type="coiled-coil region" evidence="11">
    <location>
        <begin position="419"/>
        <end position="446"/>
    </location>
</feature>
<dbReference type="InterPro" id="IPR045132">
    <property type="entry name" value="UBE4"/>
</dbReference>
<evidence type="ECO:0000256" key="11">
    <source>
        <dbReference type="SAM" id="Coils"/>
    </source>
</evidence>
<dbReference type="Pfam" id="PF04564">
    <property type="entry name" value="U-box"/>
    <property type="match status" value="1"/>
</dbReference>
<keyword evidence="8" id="KW-0808">Transferase</keyword>
<comment type="similarity">
    <text evidence="5">Belongs to the ubiquitin conjugation factor E4 family.</text>
</comment>
<dbReference type="PROSITE" id="PS51698">
    <property type="entry name" value="U_BOX"/>
    <property type="match status" value="1"/>
</dbReference>
<evidence type="ECO:0000256" key="9">
    <source>
        <dbReference type="ARBA" id="ARBA00022786"/>
    </source>
</evidence>
<dbReference type="SMART" id="SM00504">
    <property type="entry name" value="Ubox"/>
    <property type="match status" value="1"/>
</dbReference>
<evidence type="ECO:0000256" key="6">
    <source>
        <dbReference type="ARBA" id="ARBA00012483"/>
    </source>
</evidence>
<evidence type="ECO:0000256" key="5">
    <source>
        <dbReference type="ARBA" id="ARBA00007434"/>
    </source>
</evidence>
<dbReference type="InterPro" id="IPR013083">
    <property type="entry name" value="Znf_RING/FYVE/PHD"/>
</dbReference>
<feature type="domain" description="U-box" evidence="12">
    <location>
        <begin position="772"/>
        <end position="839"/>
    </location>
</feature>
<evidence type="ECO:0000313" key="13">
    <source>
        <dbReference type="EMBL" id="GJN12753.1"/>
    </source>
</evidence>
<reference evidence="13" key="2">
    <citation type="submission" date="2021-12" db="EMBL/GenBank/DDBJ databases">
        <title>Resequencing data analysis of finger millet.</title>
        <authorList>
            <person name="Hatakeyama M."/>
            <person name="Aluri S."/>
            <person name="Balachadran M.T."/>
            <person name="Sivarajan S.R."/>
            <person name="Poveda L."/>
            <person name="Shimizu-Inatsugi R."/>
            <person name="Schlapbach R."/>
            <person name="Sreeman S.M."/>
            <person name="Shimizu K.K."/>
        </authorList>
    </citation>
    <scope>NUCLEOTIDE SEQUENCE</scope>
</reference>
<keyword evidence="7" id="KW-0963">Cytoplasm</keyword>
<keyword evidence="10" id="KW-0539">Nucleus</keyword>
<dbReference type="Pfam" id="PF10408">
    <property type="entry name" value="Ufd2P_core"/>
    <property type="match status" value="2"/>
</dbReference>
<keyword evidence="9" id="KW-0833">Ubl conjugation pathway</keyword>
<dbReference type="GO" id="GO:0005737">
    <property type="term" value="C:cytoplasm"/>
    <property type="evidence" value="ECO:0007669"/>
    <property type="project" value="UniProtKB-SubCell"/>
</dbReference>
<evidence type="ECO:0000256" key="10">
    <source>
        <dbReference type="ARBA" id="ARBA00023242"/>
    </source>
</evidence>
<name>A0AAV5DQD4_ELECO</name>
<dbReference type="AlphaFoldDB" id="A0AAV5DQD4"/>
<dbReference type="GO" id="GO:0000151">
    <property type="term" value="C:ubiquitin ligase complex"/>
    <property type="evidence" value="ECO:0007669"/>
    <property type="project" value="InterPro"/>
</dbReference>
<dbReference type="InterPro" id="IPR019474">
    <property type="entry name" value="Ub_conjug_fac_E4_core"/>
</dbReference>
<keyword evidence="14" id="KW-1185">Reference proteome</keyword>
<comment type="catalytic activity">
    <reaction evidence="1">
        <text>S-ubiquitinyl-[E2 ubiquitin-conjugating enzyme]-L-cysteine + [acceptor protein]-L-lysine = [E2 ubiquitin-conjugating enzyme]-L-cysteine + N(6)-ubiquitinyl-[acceptor protein]-L-lysine.</text>
        <dbReference type="EC" id="2.3.2.27"/>
    </reaction>
</comment>
<dbReference type="GO" id="GO:0034450">
    <property type="term" value="F:ubiquitin-ubiquitin ligase activity"/>
    <property type="evidence" value="ECO:0007669"/>
    <property type="project" value="InterPro"/>
</dbReference>
<evidence type="ECO:0000256" key="2">
    <source>
        <dbReference type="ARBA" id="ARBA00004123"/>
    </source>
</evidence>
<evidence type="ECO:0000256" key="3">
    <source>
        <dbReference type="ARBA" id="ARBA00004496"/>
    </source>
</evidence>
<dbReference type="GO" id="GO:0005634">
    <property type="term" value="C:nucleus"/>
    <property type="evidence" value="ECO:0007669"/>
    <property type="project" value="UniProtKB-SubCell"/>
</dbReference>
<reference evidence="13" key="1">
    <citation type="journal article" date="2018" name="DNA Res.">
        <title>Multiple hybrid de novo genome assembly of finger millet, an orphan allotetraploid crop.</title>
        <authorList>
            <person name="Hatakeyama M."/>
            <person name="Aluri S."/>
            <person name="Balachadran M.T."/>
            <person name="Sivarajan S.R."/>
            <person name="Patrignani A."/>
            <person name="Gruter S."/>
            <person name="Poveda L."/>
            <person name="Shimizu-Inatsugi R."/>
            <person name="Baeten J."/>
            <person name="Francoijs K.J."/>
            <person name="Nataraja K.N."/>
            <person name="Reddy Y.A.N."/>
            <person name="Phadnis S."/>
            <person name="Ravikumar R.L."/>
            <person name="Schlapbach R."/>
            <person name="Sreeman S.M."/>
            <person name="Shimizu K.K."/>
        </authorList>
    </citation>
    <scope>NUCLEOTIDE SEQUENCE</scope>
</reference>
<comment type="subcellular location">
    <subcellularLocation>
        <location evidence="3">Cytoplasm</location>
    </subcellularLocation>
    <subcellularLocation>
        <location evidence="2">Nucleus</location>
    </subcellularLocation>
</comment>
<gene>
    <name evidence="13" type="primary">ga31060</name>
    <name evidence="13" type="ORF">PR202_ga31060</name>
</gene>
<dbReference type="InterPro" id="IPR003613">
    <property type="entry name" value="Ubox_domain"/>
</dbReference>
<dbReference type="PANTHER" id="PTHR13931">
    <property type="entry name" value="UBIQUITINATION FACTOR E4"/>
    <property type="match status" value="1"/>
</dbReference>
<dbReference type="EC" id="2.3.2.27" evidence="6"/>
<evidence type="ECO:0000256" key="1">
    <source>
        <dbReference type="ARBA" id="ARBA00000900"/>
    </source>
</evidence>
<accession>A0AAV5DQD4</accession>
<proteinExistence type="inferred from homology"/>
<dbReference type="CDD" id="cd16657">
    <property type="entry name" value="RING-Ubox_UBE4A"/>
    <property type="match status" value="1"/>
</dbReference>